<evidence type="ECO:0000313" key="5">
    <source>
        <dbReference type="EMBL" id="ERJ27846.1"/>
    </source>
</evidence>
<dbReference type="PANTHER" id="PTHR43633:SF1">
    <property type="entry name" value="ALCOHOL DEHYDROGENASE YQHD"/>
    <property type="match status" value="1"/>
</dbReference>
<feature type="domain" description="Fe-containing alcohol dehydrogenase-like C-terminal" evidence="4">
    <location>
        <begin position="189"/>
        <end position="347"/>
    </location>
</feature>
<dbReference type="SUPFAM" id="SSF56796">
    <property type="entry name" value="Dehydroquinate synthase-like"/>
    <property type="match status" value="1"/>
</dbReference>
<evidence type="ECO:0000259" key="4">
    <source>
        <dbReference type="Pfam" id="PF25137"/>
    </source>
</evidence>
<evidence type="ECO:0000259" key="3">
    <source>
        <dbReference type="Pfam" id="PF00465"/>
    </source>
</evidence>
<reference evidence="5 6" key="1">
    <citation type="journal article" date="2013" name="BMC Genomics">
        <title>Comparative genomics of Campylobacter concisus isolates reveals genetic diversity and provides insights into disease association.</title>
        <authorList>
            <person name="Deshpande N.P."/>
            <person name="Kaakoush N.O."/>
            <person name="Wilkins M.R."/>
            <person name="Mitchell H.M."/>
        </authorList>
    </citation>
    <scope>NUCLEOTIDE SEQUENCE [LARGE SCALE GENOMIC DNA]</scope>
    <source>
        <strain evidence="5 6">UNSWCS</strain>
    </source>
</reference>
<keyword evidence="2" id="KW-0560">Oxidoreductase</keyword>
<protein>
    <submittedName>
        <fullName evidence="5">NADH-dependent butanol dehydrogenase A</fullName>
    </submittedName>
</protein>
<dbReference type="PATRIC" id="fig|1242968.3.peg.1546"/>
<name>U2EUJ7_9BACT</name>
<dbReference type="FunFam" id="3.40.50.1970:FF:000003">
    <property type="entry name" value="Alcohol dehydrogenase, iron-containing"/>
    <property type="match status" value="1"/>
</dbReference>
<accession>U2EUJ7</accession>
<evidence type="ECO:0000256" key="2">
    <source>
        <dbReference type="ARBA" id="ARBA00023002"/>
    </source>
</evidence>
<comment type="similarity">
    <text evidence="1">Belongs to the iron-containing alcohol dehydrogenase family.</text>
</comment>
<feature type="domain" description="Alcohol dehydrogenase iron-type/glycerol dehydrogenase GldA" evidence="3">
    <location>
        <begin position="9"/>
        <end position="177"/>
    </location>
</feature>
<organism evidence="5 6">
    <name type="scientific">Campylobacter concisus UNSWCS</name>
    <dbReference type="NCBI Taxonomy" id="1242968"/>
    <lineage>
        <taxon>Bacteria</taxon>
        <taxon>Pseudomonadati</taxon>
        <taxon>Campylobacterota</taxon>
        <taxon>Epsilonproteobacteria</taxon>
        <taxon>Campylobacterales</taxon>
        <taxon>Campylobacteraceae</taxon>
        <taxon>Campylobacter</taxon>
    </lineage>
</organism>
<sequence>MENFTFYNPVRIEFGKGKEAHIGEYMREFGAKKALVLYGSERVKKSGLLGVATDSLKANDIEFTELGGVKSNPVLSKVNEAIKIAREFGADSVLAVGGGSVLDSAKAVAAGAKYDGDVWDFFVGKNPAESLMVFDIITLAATGSEMNQNGVVTNEAAKLKLHLGAPCLFPKVSVLNPQLQATVSRDYLVYSASDVIAHSIEGYFTATNYPLIARMQVEANIKTIIRTTEILLANPDDYDARAEFAWAATMALNGITMIGTSGIEYPNHMIEHAMSAITDCAHGAGLSVVMPAWMMWYKDRNLGVFERFAREIFGLKTADEGIEALKVWFDKIGTPTRLSQLKIDSEALINESRVWPMKTQRRGRCKSSIQRKISSKSLNWQNKFKVSQNEKNFSHLYAFCGVKFGSRRENAKFKDNPKEL</sequence>
<gene>
    <name evidence="5" type="ORF">UNSWCS_447</name>
</gene>
<dbReference type="EMBL" id="ANNG01000031">
    <property type="protein sequence ID" value="ERJ27846.1"/>
    <property type="molecule type" value="Genomic_DNA"/>
</dbReference>
<dbReference type="AlphaFoldDB" id="U2EUJ7"/>
<dbReference type="InterPro" id="IPR044731">
    <property type="entry name" value="BDH-like"/>
</dbReference>
<dbReference type="Gene3D" id="1.20.1090.10">
    <property type="entry name" value="Dehydroquinate synthase-like - alpha domain"/>
    <property type="match status" value="1"/>
</dbReference>
<evidence type="ECO:0000256" key="1">
    <source>
        <dbReference type="ARBA" id="ARBA00007358"/>
    </source>
</evidence>
<dbReference type="InterPro" id="IPR001670">
    <property type="entry name" value="ADH_Fe/GldA"/>
</dbReference>
<dbReference type="CDD" id="cd08187">
    <property type="entry name" value="BDH"/>
    <property type="match status" value="1"/>
</dbReference>
<dbReference type="GO" id="GO:0005829">
    <property type="term" value="C:cytosol"/>
    <property type="evidence" value="ECO:0007669"/>
    <property type="project" value="TreeGrafter"/>
</dbReference>
<dbReference type="PANTHER" id="PTHR43633">
    <property type="entry name" value="ALCOHOL DEHYDROGENASE YQHD"/>
    <property type="match status" value="1"/>
</dbReference>
<dbReference type="Gene3D" id="3.40.50.1970">
    <property type="match status" value="1"/>
</dbReference>
<dbReference type="GO" id="GO:0046872">
    <property type="term" value="F:metal ion binding"/>
    <property type="evidence" value="ECO:0007669"/>
    <property type="project" value="InterPro"/>
</dbReference>
<dbReference type="GO" id="GO:1990002">
    <property type="term" value="F:methylglyoxal reductase (NADPH) (acetol producing) activity"/>
    <property type="evidence" value="ECO:0007669"/>
    <property type="project" value="TreeGrafter"/>
</dbReference>
<dbReference type="Proteomes" id="UP000016620">
    <property type="component" value="Unassembled WGS sequence"/>
</dbReference>
<dbReference type="GO" id="GO:1990362">
    <property type="term" value="F:butanol dehydrogenase (NAD+) activity"/>
    <property type="evidence" value="ECO:0007669"/>
    <property type="project" value="InterPro"/>
</dbReference>
<dbReference type="InterPro" id="IPR056798">
    <property type="entry name" value="ADH_Fe_C"/>
</dbReference>
<comment type="caution">
    <text evidence="5">The sequence shown here is derived from an EMBL/GenBank/DDBJ whole genome shotgun (WGS) entry which is preliminary data.</text>
</comment>
<dbReference type="Pfam" id="PF25137">
    <property type="entry name" value="ADH_Fe_C"/>
    <property type="match status" value="1"/>
</dbReference>
<dbReference type="GO" id="GO:0008106">
    <property type="term" value="F:alcohol dehydrogenase (NADP+) activity"/>
    <property type="evidence" value="ECO:0007669"/>
    <property type="project" value="TreeGrafter"/>
</dbReference>
<dbReference type="Pfam" id="PF00465">
    <property type="entry name" value="Fe-ADH"/>
    <property type="match status" value="1"/>
</dbReference>
<proteinExistence type="inferred from homology"/>
<evidence type="ECO:0000313" key="6">
    <source>
        <dbReference type="Proteomes" id="UP000016620"/>
    </source>
</evidence>